<dbReference type="Pfam" id="PF01399">
    <property type="entry name" value="PCI"/>
    <property type="match status" value="1"/>
</dbReference>
<evidence type="ECO:0000313" key="4">
    <source>
        <dbReference type="Proteomes" id="UP000291116"/>
    </source>
</evidence>
<dbReference type="Proteomes" id="UP000291116">
    <property type="component" value="Unassembled WGS sequence"/>
</dbReference>
<accession>A0A448ZH35</accession>
<dbReference type="InterPro" id="IPR035298">
    <property type="entry name" value="PSMD13"/>
</dbReference>
<dbReference type="PANTHER" id="PTHR10539:SF0">
    <property type="entry name" value="26S PROTEASOME NON-ATPASE REGULATORY SUBUNIT 13"/>
    <property type="match status" value="1"/>
</dbReference>
<name>A0A448ZH35_9STRA</name>
<dbReference type="GO" id="GO:0005634">
    <property type="term" value="C:nucleus"/>
    <property type="evidence" value="ECO:0007669"/>
    <property type="project" value="TreeGrafter"/>
</dbReference>
<dbReference type="PROSITE" id="PS50250">
    <property type="entry name" value="PCI"/>
    <property type="match status" value="1"/>
</dbReference>
<dbReference type="PANTHER" id="PTHR10539">
    <property type="entry name" value="26S PROTEASOME NON-ATPASE REGULATORY SUBUNIT 13"/>
    <property type="match status" value="1"/>
</dbReference>
<organism evidence="3 4">
    <name type="scientific">Pseudo-nitzschia multistriata</name>
    <dbReference type="NCBI Taxonomy" id="183589"/>
    <lineage>
        <taxon>Eukaryota</taxon>
        <taxon>Sar</taxon>
        <taxon>Stramenopiles</taxon>
        <taxon>Ochrophyta</taxon>
        <taxon>Bacillariophyta</taxon>
        <taxon>Bacillariophyceae</taxon>
        <taxon>Bacillariophycidae</taxon>
        <taxon>Bacillariales</taxon>
        <taxon>Bacillariaceae</taxon>
        <taxon>Pseudo-nitzschia</taxon>
    </lineage>
</organism>
<dbReference type="Pfam" id="PF22037">
    <property type="entry name" value="PSD13_N"/>
    <property type="match status" value="1"/>
</dbReference>
<feature type="domain" description="PCI" evidence="2">
    <location>
        <begin position="216"/>
        <end position="392"/>
    </location>
</feature>
<dbReference type="GO" id="GO:0005829">
    <property type="term" value="C:cytosol"/>
    <property type="evidence" value="ECO:0007669"/>
    <property type="project" value="TreeGrafter"/>
</dbReference>
<dbReference type="InterPro" id="IPR054179">
    <property type="entry name" value="PSD13_N"/>
</dbReference>
<dbReference type="InterPro" id="IPR000717">
    <property type="entry name" value="PCI_dom"/>
</dbReference>
<dbReference type="EMBL" id="CAACVS010000346">
    <property type="protein sequence ID" value="VEU41349.1"/>
    <property type="molecule type" value="Genomic_DNA"/>
</dbReference>
<proteinExistence type="predicted"/>
<dbReference type="GO" id="GO:0008541">
    <property type="term" value="C:proteasome regulatory particle, lid subcomplex"/>
    <property type="evidence" value="ECO:0007669"/>
    <property type="project" value="TreeGrafter"/>
</dbReference>
<dbReference type="GO" id="GO:0006511">
    <property type="term" value="P:ubiquitin-dependent protein catabolic process"/>
    <property type="evidence" value="ECO:0007669"/>
    <property type="project" value="TreeGrafter"/>
</dbReference>
<gene>
    <name evidence="3" type="ORF">PSNMU_V1.4_AUG-EV-PASAV3_0082710</name>
</gene>
<dbReference type="OrthoDB" id="1093at2759"/>
<sequence>MSSYVDATSGSLEYCRGMAARFPDLAEAYYNKIESFCQQKLWHQLTVLILEFCSEDEKPKTLRPVPGGADTFRGLYTEVVSVVAKKINQLSLARIASAVAFSGMETGSSSLEESRAVLEDLLDKLNGSGSATNTAPVLYLQSRIGLLVLQAGTESEGSAGDGEARKETLDQIYTVIKANGPLLKQLVSDTPEAIVVNSAHYETSMTYYKIVGPPEAFYNEAVDYLNYYQPKEGAAAATDTKSQALAVDLCLAALTGEGVYNLGQVVSNPILGVLETTPQAWLVDLLRACARGSVRDFQRLCTETYPAQIASQPALVNMGQQMREKITLLGLVELVFAKPATERNLAFAEIASGLDVPLDQVEWVVMRAFSVGLMEGSMDQVEGSVHVTWILPRALDGDQMTDLAGKFATWAAKVTSTKEIMEETDICPQ</sequence>
<protein>
    <recommendedName>
        <fullName evidence="2">PCI domain-containing protein</fullName>
    </recommendedName>
</protein>
<keyword evidence="1" id="KW-0647">Proteasome</keyword>
<dbReference type="GO" id="GO:0005198">
    <property type="term" value="F:structural molecule activity"/>
    <property type="evidence" value="ECO:0007669"/>
    <property type="project" value="TreeGrafter"/>
</dbReference>
<evidence type="ECO:0000259" key="2">
    <source>
        <dbReference type="PROSITE" id="PS50250"/>
    </source>
</evidence>
<dbReference type="AlphaFoldDB" id="A0A448ZH35"/>
<keyword evidence="4" id="KW-1185">Reference proteome</keyword>
<dbReference type="SMART" id="SM00088">
    <property type="entry name" value="PINT"/>
    <property type="match status" value="1"/>
</dbReference>
<reference evidence="3 4" key="1">
    <citation type="submission" date="2019-01" db="EMBL/GenBank/DDBJ databases">
        <authorList>
            <person name="Ferrante I. M."/>
        </authorList>
    </citation>
    <scope>NUCLEOTIDE SEQUENCE [LARGE SCALE GENOMIC DNA]</scope>
    <source>
        <strain evidence="3 4">B856</strain>
    </source>
</reference>
<evidence type="ECO:0000256" key="1">
    <source>
        <dbReference type="ARBA" id="ARBA00022942"/>
    </source>
</evidence>
<evidence type="ECO:0000313" key="3">
    <source>
        <dbReference type="EMBL" id="VEU41349.1"/>
    </source>
</evidence>